<reference evidence="1 2" key="1">
    <citation type="submission" date="2020-08" db="EMBL/GenBank/DDBJ databases">
        <title>Genomic Encyclopedia of Type Strains, Phase III (KMG-III): the genomes of soil and plant-associated and newly described type strains.</title>
        <authorList>
            <person name="Whitman W."/>
        </authorList>
    </citation>
    <scope>NUCLEOTIDE SEQUENCE [LARGE SCALE GENOMIC DNA]</scope>
    <source>
        <strain evidence="1 2">CECT 7282</strain>
    </source>
</reference>
<dbReference type="RefSeq" id="WP_183325818.1">
    <property type="nucleotide sequence ID" value="NZ_JACHXP010000010.1"/>
</dbReference>
<comment type="caution">
    <text evidence="1">The sequence shown here is derived from an EMBL/GenBank/DDBJ whole genome shotgun (WGS) entry which is preliminary data.</text>
</comment>
<sequence>MKVAYLFATQRHNVSHVLARLILPQLEEGRHGAEVVGMFFFEDYNYVLVDGNPIGERLHAVAEQSGMLLMGCDRCCYEREIADRLIPGIPIGCFPDLYAALAGNPPDQVITL</sequence>
<dbReference type="EMBL" id="JACHXP010000010">
    <property type="protein sequence ID" value="MBB3191032.1"/>
    <property type="molecule type" value="Genomic_DNA"/>
</dbReference>
<dbReference type="NCBIfam" id="NF040913">
    <property type="entry name" value="DsrE_rel_ELSE"/>
    <property type="match status" value="1"/>
</dbReference>
<evidence type="ECO:0000313" key="2">
    <source>
        <dbReference type="Proteomes" id="UP000547614"/>
    </source>
</evidence>
<dbReference type="Proteomes" id="UP000547614">
    <property type="component" value="Unassembled WGS sequence"/>
</dbReference>
<dbReference type="SUPFAM" id="SSF75169">
    <property type="entry name" value="DsrEFH-like"/>
    <property type="match status" value="1"/>
</dbReference>
<evidence type="ECO:0008006" key="3">
    <source>
        <dbReference type="Google" id="ProtNLM"/>
    </source>
</evidence>
<accession>A0A839V6H7</accession>
<name>A0A839V6H7_9GAMM</name>
<dbReference type="InterPro" id="IPR027396">
    <property type="entry name" value="DsrEFH-like"/>
</dbReference>
<keyword evidence="2" id="KW-1185">Reference proteome</keyword>
<gene>
    <name evidence="1" type="ORF">FHR94_002276</name>
</gene>
<evidence type="ECO:0000313" key="1">
    <source>
        <dbReference type="EMBL" id="MBB3191032.1"/>
    </source>
</evidence>
<organism evidence="1 2">
    <name type="scientific">Halomonas cerina</name>
    <dbReference type="NCBI Taxonomy" id="447424"/>
    <lineage>
        <taxon>Bacteria</taxon>
        <taxon>Pseudomonadati</taxon>
        <taxon>Pseudomonadota</taxon>
        <taxon>Gammaproteobacteria</taxon>
        <taxon>Oceanospirillales</taxon>
        <taxon>Halomonadaceae</taxon>
        <taxon>Halomonas</taxon>
    </lineage>
</organism>
<dbReference type="AlphaFoldDB" id="A0A839V6H7"/>
<proteinExistence type="predicted"/>
<protein>
    <recommendedName>
        <fullName evidence="3">Sulfur reduction protein DsrE</fullName>
    </recommendedName>
</protein>